<comment type="caution">
    <text evidence="3">The sequence shown here is derived from an EMBL/GenBank/DDBJ whole genome shotgun (WGS) entry which is preliminary data.</text>
</comment>
<accession>A0ABP8HQW1</accession>
<organism evidence="3 4">
    <name type="scientific">Flaviaesturariibacter amylovorans</name>
    <dbReference type="NCBI Taxonomy" id="1084520"/>
    <lineage>
        <taxon>Bacteria</taxon>
        <taxon>Pseudomonadati</taxon>
        <taxon>Bacteroidota</taxon>
        <taxon>Chitinophagia</taxon>
        <taxon>Chitinophagales</taxon>
        <taxon>Chitinophagaceae</taxon>
        <taxon>Flaviaestuariibacter</taxon>
    </lineage>
</organism>
<name>A0ABP8HQW1_9BACT</name>
<feature type="compositionally biased region" description="Basic and acidic residues" evidence="1">
    <location>
        <begin position="1087"/>
        <end position="1109"/>
    </location>
</feature>
<reference evidence="4" key="1">
    <citation type="journal article" date="2019" name="Int. J. Syst. Evol. Microbiol.">
        <title>The Global Catalogue of Microorganisms (GCM) 10K type strain sequencing project: providing services to taxonomists for standard genome sequencing and annotation.</title>
        <authorList>
            <consortium name="The Broad Institute Genomics Platform"/>
            <consortium name="The Broad Institute Genome Sequencing Center for Infectious Disease"/>
            <person name="Wu L."/>
            <person name="Ma J."/>
        </authorList>
    </citation>
    <scope>NUCLEOTIDE SEQUENCE [LARGE SCALE GENOMIC DNA]</scope>
    <source>
        <strain evidence="4">JCM 17919</strain>
    </source>
</reference>
<dbReference type="SUPFAM" id="SSF54862">
    <property type="entry name" value="4Fe-4S ferredoxins"/>
    <property type="match status" value="1"/>
</dbReference>
<gene>
    <name evidence="3" type="ORF">GCM10023184_42700</name>
</gene>
<dbReference type="Pfam" id="PF12797">
    <property type="entry name" value="Fer4_2"/>
    <property type="match status" value="1"/>
</dbReference>
<sequence length="1109" mass="120457">MSTNKYWQSFAELNDNKRFQQQNQDEFREQLPFEDLDKGLLDAKTPRRDFLKYVGFSTAAATIAASCQMPVRKAVPYVNRPENVTPGVAKYYATTFVQDGEVIPAVAKVRDGRPIKLEGNTLSPLTKGGTSPRMQASVLDLYDTFRITHPQRNAGNGKWEEIPKFEQLDSQIASAMAGLGGGAVVLLTSTINSPSTRQLISEFLGRVPGARHVQYDAVSYSGMIQANMAGFGRPKESAIPGYNFDRAAVIVSIGADFLGTWLTPVDFARQYATGRKINEAAPKMNKHYQLESFLSLTGSNADERYVHRPSETGNVVMALANALGVAGTPNNLPNGILRNKIAEIATELKAAGRNALVVCGSNDPNVQTVVNAINSALGAYGNTIDWGSPLVTKAAIDKDMNDLVTAMNAGQVGALLVYDANPAYDYFNAKGFTDGLKKVRLSVSFNAKMDETTALCQYAVPSHHYLESWGDAESRSGNISFIQPTIFPLFKTRPFQTSLLKWSGNNTDWETYFRGYWSGKLGGAAGFDGALQDGVLANGRTVAAPATATSGSFVTDTINTDGTTTTFATPPAGGGQAGSFNGGGVGAAVLALSAAATRPANEVVLYQNVAMGSGKQSANPWLLELPDPITKATWDNFAMISVAKAKELGIELDSDYEYYREKPQIDITVNGVTLTLPVLAIPGVEKDTIAIAVGYGRSEAYGKAAAGTGPNVFPFARFNGNTVDYHNAASKVVISEKGQYKIAQTQVHNSYENRQEVVKETTMAAFLLEPTKFRHQRDELVADYAKKTGDYRHEATLYAKPNEKGGNNYDHGFHGAKWGMAIDMNSCIGCGACVVACHLENNVPVVGKSEVLRAHEMHWLRIDRYFVSEGENADNLKAVVFQPMLCQHCDNAPCENVCPVAATMHSSEGINQMAYNRCIGTRYCANNCPYKVRRFNWADYTGASTHGKLGPESGVGARDFVIEQMNDDLTRMVLNPDVVTRSRGVMEKCTFCVQRTQEGKLKAKLENRPLGGDEVQSACAQACPTNAIVFGNANDPNSTVSQWRKNNPNRLFHVIEQIHTLPNVSYLAKVRNSKEIPVNPENMGGHGRQEDHGGVKEHGEKPAATPVHD</sequence>
<dbReference type="InterPro" id="IPR017896">
    <property type="entry name" value="4Fe4S_Fe-S-bd"/>
</dbReference>
<dbReference type="RefSeq" id="WP_345257990.1">
    <property type="nucleotide sequence ID" value="NZ_BAABGY010000016.1"/>
</dbReference>
<dbReference type="PROSITE" id="PS51379">
    <property type="entry name" value="4FE4S_FER_2"/>
    <property type="match status" value="3"/>
</dbReference>
<evidence type="ECO:0000313" key="3">
    <source>
        <dbReference type="EMBL" id="GAA4342893.1"/>
    </source>
</evidence>
<dbReference type="CDD" id="cd10551">
    <property type="entry name" value="PsrB"/>
    <property type="match status" value="1"/>
</dbReference>
<dbReference type="EMBL" id="BAABGY010000016">
    <property type="protein sequence ID" value="GAA4342893.1"/>
    <property type="molecule type" value="Genomic_DNA"/>
</dbReference>
<feature type="domain" description="4Fe-4S ferredoxin-type" evidence="2">
    <location>
        <begin position="877"/>
        <end position="908"/>
    </location>
</feature>
<evidence type="ECO:0000313" key="4">
    <source>
        <dbReference type="Proteomes" id="UP001501725"/>
    </source>
</evidence>
<dbReference type="Proteomes" id="UP001501725">
    <property type="component" value="Unassembled WGS sequence"/>
</dbReference>
<dbReference type="Gene3D" id="3.30.2070.10">
    <property type="entry name" value="Formate dehydrogenase/DMSO reductase"/>
    <property type="match status" value="1"/>
</dbReference>
<dbReference type="Gene3D" id="3.30.70.20">
    <property type="match status" value="2"/>
</dbReference>
<dbReference type="PANTHER" id="PTHR42783:SF3">
    <property type="entry name" value="GLUTAMATE SYNTHASE [NADPH] SMALL CHAIN-RELATED"/>
    <property type="match status" value="1"/>
</dbReference>
<feature type="region of interest" description="Disordered" evidence="1">
    <location>
        <begin position="1076"/>
        <end position="1109"/>
    </location>
</feature>
<dbReference type="SUPFAM" id="SSF53706">
    <property type="entry name" value="Formate dehydrogenase/DMSO reductase, domains 1-3"/>
    <property type="match status" value="1"/>
</dbReference>
<dbReference type="Pfam" id="PF13247">
    <property type="entry name" value="Fer4_11"/>
    <property type="match status" value="1"/>
</dbReference>
<feature type="domain" description="4Fe-4S ferredoxin-type" evidence="2">
    <location>
        <begin position="909"/>
        <end position="938"/>
    </location>
</feature>
<dbReference type="PANTHER" id="PTHR42783">
    <property type="entry name" value="GLUTAMATE SYNTHASE [NADPH] SMALL CHAIN"/>
    <property type="match status" value="1"/>
</dbReference>
<evidence type="ECO:0000259" key="2">
    <source>
        <dbReference type="PROSITE" id="PS51379"/>
    </source>
</evidence>
<dbReference type="Gene3D" id="3.40.50.740">
    <property type="match status" value="1"/>
</dbReference>
<dbReference type="Gene3D" id="3.40.228.10">
    <property type="entry name" value="Dimethylsulfoxide Reductase, domain 2"/>
    <property type="match status" value="1"/>
</dbReference>
<keyword evidence="4" id="KW-1185">Reference proteome</keyword>
<proteinExistence type="predicted"/>
<dbReference type="InterPro" id="IPR030948">
    <property type="entry name" value="TAT_var_transloc_signal_dom"/>
</dbReference>
<feature type="domain" description="4Fe-4S ferredoxin-type" evidence="2">
    <location>
        <begin position="818"/>
        <end position="848"/>
    </location>
</feature>
<dbReference type="NCBIfam" id="TIGR04519">
    <property type="entry name" value="MoCo_extend_TAT"/>
    <property type="match status" value="1"/>
</dbReference>
<dbReference type="Gene3D" id="3.30.200.210">
    <property type="match status" value="1"/>
</dbReference>
<protein>
    <submittedName>
        <fullName evidence="3">TAT-variant-translocated molybdopterin oxidoreductase</fullName>
    </submittedName>
</protein>
<evidence type="ECO:0000256" key="1">
    <source>
        <dbReference type="SAM" id="MobiDB-lite"/>
    </source>
</evidence>